<dbReference type="EMBL" id="HBIB01024144">
    <property type="protein sequence ID" value="CAE0253583.1"/>
    <property type="molecule type" value="Transcribed_RNA"/>
</dbReference>
<dbReference type="PANTHER" id="PTHR11276:SF28">
    <property type="entry name" value="DNA POLYMERASE LAMBDA"/>
    <property type="match status" value="1"/>
</dbReference>
<dbReference type="Pfam" id="PF14792">
    <property type="entry name" value="DNA_pol_B_palm"/>
    <property type="match status" value="1"/>
</dbReference>
<evidence type="ECO:0000256" key="3">
    <source>
        <dbReference type="ARBA" id="ARBA00022679"/>
    </source>
</evidence>
<name>A0A7S3DCJ0_9EUKA</name>
<evidence type="ECO:0000256" key="11">
    <source>
        <dbReference type="RuleBase" id="RU366014"/>
    </source>
</evidence>
<protein>
    <recommendedName>
        <fullName evidence="11">DNA polymerase</fullName>
        <ecNumber evidence="11">2.7.7.7</ecNumber>
    </recommendedName>
</protein>
<keyword evidence="9 11" id="KW-0234">DNA repair</keyword>
<keyword evidence="11" id="KW-0539">Nucleus</keyword>
<reference evidence="14" key="1">
    <citation type="submission" date="2021-01" db="EMBL/GenBank/DDBJ databases">
        <authorList>
            <person name="Corre E."/>
            <person name="Pelletier E."/>
            <person name="Niang G."/>
            <person name="Scheremetjew M."/>
            <person name="Finn R."/>
            <person name="Kale V."/>
            <person name="Holt S."/>
            <person name="Cochrane G."/>
            <person name="Meng A."/>
            <person name="Brown T."/>
            <person name="Cohen L."/>
        </authorList>
    </citation>
    <scope>NUCLEOTIDE SEQUENCE</scope>
    <source>
        <strain evidence="14">NIES-2562</strain>
    </source>
</reference>
<dbReference type="Pfam" id="PF14791">
    <property type="entry name" value="DNA_pol_B_thumb"/>
    <property type="match status" value="1"/>
</dbReference>
<dbReference type="InterPro" id="IPR019843">
    <property type="entry name" value="DNA_pol-X_BS"/>
</dbReference>
<evidence type="ECO:0000256" key="7">
    <source>
        <dbReference type="ARBA" id="ARBA00022932"/>
    </source>
</evidence>
<dbReference type="Gene3D" id="3.30.460.10">
    <property type="entry name" value="Beta Polymerase, domain 2"/>
    <property type="match status" value="1"/>
</dbReference>
<comment type="similarity">
    <text evidence="1 11">Belongs to the DNA polymerase type-X family.</text>
</comment>
<keyword evidence="5" id="KW-0235">DNA replication</keyword>
<evidence type="ECO:0000256" key="8">
    <source>
        <dbReference type="ARBA" id="ARBA00023125"/>
    </source>
</evidence>
<dbReference type="InterPro" id="IPR028207">
    <property type="entry name" value="DNA_pol_B_palm_palm"/>
</dbReference>
<dbReference type="SUPFAM" id="SSF81301">
    <property type="entry name" value="Nucleotidyltransferase"/>
    <property type="match status" value="1"/>
</dbReference>
<gene>
    <name evidence="14" type="ORF">PBIL07802_LOCUS15818</name>
    <name evidence="15" type="ORF">PBIL07802_LOCUS15819</name>
</gene>
<dbReference type="InterPro" id="IPR029398">
    <property type="entry name" value="PolB_thumb"/>
</dbReference>
<accession>A0A7S3DCJ0</accession>
<evidence type="ECO:0000259" key="13">
    <source>
        <dbReference type="Pfam" id="PF14792"/>
    </source>
</evidence>
<evidence type="ECO:0000256" key="10">
    <source>
        <dbReference type="ARBA" id="ARBA00049244"/>
    </source>
</evidence>
<dbReference type="GO" id="GO:0046872">
    <property type="term" value="F:metal ion binding"/>
    <property type="evidence" value="ECO:0007669"/>
    <property type="project" value="UniProtKB-UniRule"/>
</dbReference>
<dbReference type="PANTHER" id="PTHR11276">
    <property type="entry name" value="DNA POLYMERASE TYPE-X FAMILY MEMBER"/>
    <property type="match status" value="1"/>
</dbReference>
<feature type="domain" description="DNA polymerase beta palm" evidence="13">
    <location>
        <begin position="41"/>
        <end position="125"/>
    </location>
</feature>
<evidence type="ECO:0000313" key="14">
    <source>
        <dbReference type="EMBL" id="CAE0253583.1"/>
    </source>
</evidence>
<evidence type="ECO:0000256" key="5">
    <source>
        <dbReference type="ARBA" id="ARBA00022705"/>
    </source>
</evidence>
<dbReference type="GO" id="GO:0005634">
    <property type="term" value="C:nucleus"/>
    <property type="evidence" value="ECO:0007669"/>
    <property type="project" value="UniProtKB-SubCell"/>
</dbReference>
<evidence type="ECO:0000256" key="6">
    <source>
        <dbReference type="ARBA" id="ARBA00022763"/>
    </source>
</evidence>
<dbReference type="EMBL" id="HBIB01024145">
    <property type="protein sequence ID" value="CAE0253584.1"/>
    <property type="molecule type" value="Transcribed_RNA"/>
</dbReference>
<organism evidence="14">
    <name type="scientific">Palpitomonas bilix</name>
    <dbReference type="NCBI Taxonomy" id="652834"/>
    <lineage>
        <taxon>Eukaryota</taxon>
        <taxon>Eukaryota incertae sedis</taxon>
    </lineage>
</organism>
<dbReference type="PRINTS" id="PR00869">
    <property type="entry name" value="DNAPOLX"/>
</dbReference>
<keyword evidence="7 11" id="KW-0239">DNA-directed DNA polymerase</keyword>
<sequence>MVCVVSSEQYGYGYGCEESMVSQECCRRAESCGCECTRTSGCKGMAVGSYRRGNSSSGDVDILFTHPCKGAEVGMLPRLLSSLQSDGFLTHHLVRVRDDTRQWMGVCKVKRENSVHRRIDIKVYTADEFPFALLYFTGSAYFNRSMRNYVDHLGFSLSDKELTKVVRGKGNKILQRCGTVPCRDEKDIFHKLGLAYVSPKDRNM</sequence>
<dbReference type="GO" id="GO:0003677">
    <property type="term" value="F:DNA binding"/>
    <property type="evidence" value="ECO:0007669"/>
    <property type="project" value="UniProtKB-UniRule"/>
</dbReference>
<comment type="catalytic activity">
    <reaction evidence="10 11">
        <text>DNA(n) + a 2'-deoxyribonucleoside 5'-triphosphate = DNA(n+1) + diphosphate</text>
        <dbReference type="Rhea" id="RHEA:22508"/>
        <dbReference type="Rhea" id="RHEA-COMP:17339"/>
        <dbReference type="Rhea" id="RHEA-COMP:17340"/>
        <dbReference type="ChEBI" id="CHEBI:33019"/>
        <dbReference type="ChEBI" id="CHEBI:61560"/>
        <dbReference type="ChEBI" id="CHEBI:173112"/>
        <dbReference type="EC" id="2.7.7.7"/>
    </reaction>
</comment>
<proteinExistence type="inferred from homology"/>
<evidence type="ECO:0000259" key="12">
    <source>
        <dbReference type="Pfam" id="PF14791"/>
    </source>
</evidence>
<evidence type="ECO:0000256" key="4">
    <source>
        <dbReference type="ARBA" id="ARBA00022695"/>
    </source>
</evidence>
<dbReference type="PRINTS" id="PR00870">
    <property type="entry name" value="DNAPOLXBETA"/>
</dbReference>
<keyword evidence="2" id="KW-0237">DNA synthesis</keyword>
<dbReference type="InterPro" id="IPR043519">
    <property type="entry name" value="NT_sf"/>
</dbReference>
<dbReference type="InterPro" id="IPR002008">
    <property type="entry name" value="DNA_pol_X_beta-like"/>
</dbReference>
<evidence type="ECO:0000256" key="2">
    <source>
        <dbReference type="ARBA" id="ARBA00022634"/>
    </source>
</evidence>
<evidence type="ECO:0000313" key="15">
    <source>
        <dbReference type="EMBL" id="CAE0253584.1"/>
    </source>
</evidence>
<keyword evidence="8" id="KW-0238">DNA-binding</keyword>
<dbReference type="InterPro" id="IPR037160">
    <property type="entry name" value="DNA_Pol_thumb_sf"/>
</dbReference>
<dbReference type="Gene3D" id="3.30.210.10">
    <property type="entry name" value="DNA polymerase, thumb domain"/>
    <property type="match status" value="1"/>
</dbReference>
<comment type="function">
    <text evidence="11">DNA polymerase that functions in several pathways of DNA repair. Involved in base excision repair (BER) responsible for repair of lesions that give rise to abasic (AP) sites in DNA. Also contributes to DNA double-strand break repair by non-homologous end joining and homologous recombination. Has both template-dependent and template-independent (terminal transferase) DNA polymerase activities. Has also a 5'-deoxyribose-5-phosphate lyase (dRP lyase) activity.</text>
</comment>
<dbReference type="GO" id="GO:0003887">
    <property type="term" value="F:DNA-directed DNA polymerase activity"/>
    <property type="evidence" value="ECO:0007669"/>
    <property type="project" value="UniProtKB-UniRule"/>
</dbReference>
<keyword evidence="4 11" id="KW-0548">Nucleotidyltransferase</keyword>
<keyword evidence="3 11" id="KW-0808">Transferase</keyword>
<dbReference type="PROSITE" id="PS00522">
    <property type="entry name" value="DNA_POLYMERASE_X"/>
    <property type="match status" value="1"/>
</dbReference>
<dbReference type="EC" id="2.7.7.7" evidence="11"/>
<comment type="subcellular location">
    <subcellularLocation>
        <location evidence="11">Nucleus</location>
    </subcellularLocation>
</comment>
<evidence type="ECO:0000256" key="9">
    <source>
        <dbReference type="ARBA" id="ARBA00023204"/>
    </source>
</evidence>
<evidence type="ECO:0000256" key="1">
    <source>
        <dbReference type="ARBA" id="ARBA00008323"/>
    </source>
</evidence>
<dbReference type="InterPro" id="IPR022312">
    <property type="entry name" value="DNA_pol_X"/>
</dbReference>
<keyword evidence="6 11" id="KW-0227">DNA damage</keyword>
<feature type="domain" description="DNA polymerase beta thumb" evidence="12">
    <location>
        <begin position="132"/>
        <end position="203"/>
    </location>
</feature>
<dbReference type="GO" id="GO:0006303">
    <property type="term" value="P:double-strand break repair via nonhomologous end joining"/>
    <property type="evidence" value="ECO:0007669"/>
    <property type="project" value="TreeGrafter"/>
</dbReference>
<dbReference type="AlphaFoldDB" id="A0A7S3DCJ0"/>